<evidence type="ECO:0000313" key="9">
    <source>
        <dbReference type="Proteomes" id="UP001262410"/>
    </source>
</evidence>
<dbReference type="InterPro" id="IPR050725">
    <property type="entry name" value="CysQ/Inositol_MonoPase"/>
</dbReference>
<protein>
    <recommendedName>
        <fullName evidence="6">3'(2'),5'-bisphosphate nucleotidase CysQ</fullName>
        <ecNumber evidence="6">3.1.3.7</ecNumber>
    </recommendedName>
    <alternativeName>
        <fullName evidence="6">3'(2'),5-bisphosphonucleoside 3'(2')-phosphohydrolase</fullName>
    </alternativeName>
    <alternativeName>
        <fullName evidence="6">3'-phosphoadenosine 5'-phosphate phosphatase</fullName>
        <shortName evidence="6">PAP phosphatase</shortName>
    </alternativeName>
</protein>
<keyword evidence="5 6" id="KW-0472">Membrane</keyword>
<dbReference type="SUPFAM" id="SSF56655">
    <property type="entry name" value="Carbohydrate phosphatase"/>
    <property type="match status" value="1"/>
</dbReference>
<dbReference type="PRINTS" id="PR00377">
    <property type="entry name" value="IMPHPHTASES"/>
</dbReference>
<evidence type="ECO:0000256" key="2">
    <source>
        <dbReference type="ARBA" id="ARBA00022475"/>
    </source>
</evidence>
<keyword evidence="9" id="KW-1185">Reference proteome</keyword>
<keyword evidence="4 6" id="KW-0378">Hydrolase</keyword>
<dbReference type="RefSeq" id="WP_309792140.1">
    <property type="nucleotide sequence ID" value="NZ_JAVDPW010000001.1"/>
</dbReference>
<keyword evidence="6" id="KW-0479">Metal-binding</keyword>
<dbReference type="InterPro" id="IPR020550">
    <property type="entry name" value="Inositol_monophosphatase_CS"/>
</dbReference>
<dbReference type="PANTHER" id="PTHR43028">
    <property type="entry name" value="3'(2'),5'-BISPHOSPHATE NUCLEOTIDASE 1"/>
    <property type="match status" value="1"/>
</dbReference>
<dbReference type="Proteomes" id="UP001262410">
    <property type="component" value="Unassembled WGS sequence"/>
</dbReference>
<feature type="binding site" evidence="6">
    <location>
        <position position="86"/>
    </location>
    <ligand>
        <name>Mg(2+)</name>
        <dbReference type="ChEBI" id="CHEBI:18420"/>
        <label>1</label>
    </ligand>
</feature>
<comment type="similarity">
    <text evidence="1 6">Belongs to the inositol monophosphatase superfamily. CysQ family.</text>
</comment>
<comment type="caution">
    <text evidence="8">The sequence shown here is derived from an EMBL/GenBank/DDBJ whole genome shotgun (WGS) entry which is preliminary data.</text>
</comment>
<dbReference type="EMBL" id="JAVDPW010000001">
    <property type="protein sequence ID" value="MDR6288170.1"/>
    <property type="molecule type" value="Genomic_DNA"/>
</dbReference>
<evidence type="ECO:0000256" key="3">
    <source>
        <dbReference type="ARBA" id="ARBA00022519"/>
    </source>
</evidence>
<dbReference type="GO" id="GO:0008441">
    <property type="term" value="F:3'(2'),5'-bisphosphate nucleotidase activity"/>
    <property type="evidence" value="ECO:0007669"/>
    <property type="project" value="UniProtKB-EC"/>
</dbReference>
<feature type="binding site" evidence="6">
    <location>
        <position position="86"/>
    </location>
    <ligand>
        <name>substrate</name>
    </ligand>
</feature>
<dbReference type="Gene3D" id="3.30.540.10">
    <property type="entry name" value="Fructose-1,6-Bisphosphatase, subunit A, domain 1"/>
    <property type="match status" value="1"/>
</dbReference>
<dbReference type="CDD" id="cd01638">
    <property type="entry name" value="CysQ"/>
    <property type="match status" value="1"/>
</dbReference>
<accession>A0ABU1JHT5</accession>
<organism evidence="8 9">
    <name type="scientific">Inquilinus ginsengisoli</name>
    <dbReference type="NCBI Taxonomy" id="363840"/>
    <lineage>
        <taxon>Bacteria</taxon>
        <taxon>Pseudomonadati</taxon>
        <taxon>Pseudomonadota</taxon>
        <taxon>Alphaproteobacteria</taxon>
        <taxon>Rhodospirillales</taxon>
        <taxon>Rhodospirillaceae</taxon>
        <taxon>Inquilinus</taxon>
    </lineage>
</organism>
<gene>
    <name evidence="6" type="primary">cysQ</name>
    <name evidence="8" type="ORF">E9232_000669</name>
</gene>
<comment type="catalytic activity">
    <reaction evidence="6">
        <text>adenosine 3',5'-bisphosphate + H2O = AMP + phosphate</text>
        <dbReference type="Rhea" id="RHEA:10040"/>
        <dbReference type="ChEBI" id="CHEBI:15377"/>
        <dbReference type="ChEBI" id="CHEBI:43474"/>
        <dbReference type="ChEBI" id="CHEBI:58343"/>
        <dbReference type="ChEBI" id="CHEBI:456215"/>
        <dbReference type="EC" id="3.1.3.7"/>
    </reaction>
</comment>
<sequence length="285" mass="29747">MPINENLLPAIEHPVCPAEFSSPRFLDELTALASHAATTILSFDRSHIGWRSKPDSSPVTAADEAAEDVILAGLSCLLPGMRVVSEEPWDPAGTDSGEADFILVDPLDGTREYLAGRSEFTVNIGLIIGHVATVGVIAAPDLGKIWRGVLGKGSDRLRLSPGAGPTHGGTPVPIRTRKPQPGRVVAMVSRSHFDPRTDAFLSSRSVTGRVACGSSLKFCRIAEGRADLYARLGPTSQWDIAAGHAILAAAGGAVTTPDSGLLNYGFGPAGFAVPGFVAWGHQPAG</sequence>
<dbReference type="InterPro" id="IPR000760">
    <property type="entry name" value="Inositol_monophosphatase-like"/>
</dbReference>
<comment type="function">
    <text evidence="6">Converts adenosine-3',5'-bisphosphate (PAP) to AMP.</text>
</comment>
<feature type="binding site" evidence="6">
    <location>
        <begin position="107"/>
        <end position="110"/>
    </location>
    <ligand>
        <name>substrate</name>
    </ligand>
</feature>
<evidence type="ECO:0000313" key="8">
    <source>
        <dbReference type="EMBL" id="MDR6288170.1"/>
    </source>
</evidence>
<feature type="binding site" evidence="6">
    <location>
        <position position="108"/>
    </location>
    <ligand>
        <name>Mg(2+)</name>
        <dbReference type="ChEBI" id="CHEBI:18420"/>
        <label>2</label>
    </ligand>
</feature>
<dbReference type="HAMAP" id="MF_02095">
    <property type="entry name" value="CysQ"/>
    <property type="match status" value="1"/>
</dbReference>
<dbReference type="Gene3D" id="3.40.190.80">
    <property type="match status" value="1"/>
</dbReference>
<feature type="binding site" evidence="6">
    <location>
        <position position="239"/>
    </location>
    <ligand>
        <name>Mg(2+)</name>
        <dbReference type="ChEBI" id="CHEBI:18420"/>
        <label>2</label>
    </ligand>
</feature>
<feature type="binding site" evidence="6">
    <location>
        <position position="105"/>
    </location>
    <ligand>
        <name>Mg(2+)</name>
        <dbReference type="ChEBI" id="CHEBI:18420"/>
        <label>1</label>
    </ligand>
</feature>
<feature type="binding site" evidence="6">
    <location>
        <position position="239"/>
    </location>
    <ligand>
        <name>substrate</name>
    </ligand>
</feature>
<reference evidence="8 9" key="1">
    <citation type="submission" date="2023-07" db="EMBL/GenBank/DDBJ databases">
        <title>Sorghum-associated microbial communities from plants grown in Nebraska, USA.</title>
        <authorList>
            <person name="Schachtman D."/>
        </authorList>
    </citation>
    <scope>NUCLEOTIDE SEQUENCE [LARGE SCALE GENOMIC DNA]</scope>
    <source>
        <strain evidence="8 9">584</strain>
    </source>
</reference>
<feature type="region of interest" description="Disordered" evidence="7">
    <location>
        <begin position="157"/>
        <end position="178"/>
    </location>
</feature>
<evidence type="ECO:0000256" key="7">
    <source>
        <dbReference type="SAM" id="MobiDB-lite"/>
    </source>
</evidence>
<proteinExistence type="inferred from homology"/>
<evidence type="ECO:0000256" key="4">
    <source>
        <dbReference type="ARBA" id="ARBA00022801"/>
    </source>
</evidence>
<dbReference type="PROSITE" id="PS00630">
    <property type="entry name" value="IMP_2"/>
    <property type="match status" value="1"/>
</dbReference>
<evidence type="ECO:0000256" key="6">
    <source>
        <dbReference type="HAMAP-Rule" id="MF_02095"/>
    </source>
</evidence>
<dbReference type="InterPro" id="IPR006240">
    <property type="entry name" value="CysQ"/>
</dbReference>
<comment type="subcellular location">
    <subcellularLocation>
        <location evidence="6">Cell inner membrane</location>
        <topology evidence="6">Peripheral membrane protein</topology>
        <orientation evidence="6">Cytoplasmic side</orientation>
    </subcellularLocation>
</comment>
<dbReference type="EC" id="3.1.3.7" evidence="6"/>
<dbReference type="PANTHER" id="PTHR43028:SF5">
    <property type="entry name" value="3'(2'),5'-BISPHOSPHATE NUCLEOTIDASE 1"/>
    <property type="match status" value="1"/>
</dbReference>
<comment type="cofactor">
    <cofactor evidence="6">
        <name>Mg(2+)</name>
        <dbReference type="ChEBI" id="CHEBI:18420"/>
    </cofactor>
</comment>
<feature type="binding site" evidence="6">
    <location>
        <position position="105"/>
    </location>
    <ligand>
        <name>Mg(2+)</name>
        <dbReference type="ChEBI" id="CHEBI:18420"/>
        <label>2</label>
    </ligand>
</feature>
<keyword evidence="3 6" id="KW-0997">Cell inner membrane</keyword>
<keyword evidence="2 6" id="KW-1003">Cell membrane</keyword>
<evidence type="ECO:0000256" key="5">
    <source>
        <dbReference type="ARBA" id="ARBA00023136"/>
    </source>
</evidence>
<evidence type="ECO:0000256" key="1">
    <source>
        <dbReference type="ARBA" id="ARBA00005289"/>
    </source>
</evidence>
<feature type="binding site" evidence="6">
    <location>
        <position position="107"/>
    </location>
    <ligand>
        <name>Mg(2+)</name>
        <dbReference type="ChEBI" id="CHEBI:18420"/>
        <label>1</label>
    </ligand>
</feature>
<keyword evidence="6" id="KW-0460">Magnesium</keyword>
<name>A0ABU1JHT5_9PROT</name>
<dbReference type="Pfam" id="PF00459">
    <property type="entry name" value="Inositol_P"/>
    <property type="match status" value="1"/>
</dbReference>